<dbReference type="SMART" id="SM00317">
    <property type="entry name" value="SET"/>
    <property type="match status" value="1"/>
</dbReference>
<dbReference type="Pfam" id="PF00856">
    <property type="entry name" value="SET"/>
    <property type="match status" value="1"/>
</dbReference>
<feature type="region of interest" description="Disordered" evidence="1">
    <location>
        <begin position="329"/>
        <end position="350"/>
    </location>
</feature>
<feature type="compositionally biased region" description="Basic and acidic residues" evidence="1">
    <location>
        <begin position="292"/>
        <end position="302"/>
    </location>
</feature>
<dbReference type="Gene3D" id="2.170.270.10">
    <property type="entry name" value="SET domain"/>
    <property type="match status" value="1"/>
</dbReference>
<dbReference type="AlphaFoldDB" id="A0AAE0P5I3"/>
<feature type="domain" description="SET" evidence="2">
    <location>
        <begin position="357"/>
        <end position="489"/>
    </location>
</feature>
<feature type="compositionally biased region" description="Polar residues" evidence="1">
    <location>
        <begin position="232"/>
        <end position="241"/>
    </location>
</feature>
<dbReference type="Proteomes" id="UP001285441">
    <property type="component" value="Unassembled WGS sequence"/>
</dbReference>
<dbReference type="InterPro" id="IPR046341">
    <property type="entry name" value="SET_dom_sf"/>
</dbReference>
<comment type="caution">
    <text evidence="3">The sequence shown here is derived from an EMBL/GenBank/DDBJ whole genome shotgun (WGS) entry which is preliminary data.</text>
</comment>
<feature type="compositionally biased region" description="Polar residues" evidence="1">
    <location>
        <begin position="155"/>
        <end position="166"/>
    </location>
</feature>
<accession>A0AAE0P5I3</accession>
<reference evidence="3" key="1">
    <citation type="journal article" date="2023" name="Mol. Phylogenet. Evol.">
        <title>Genome-scale phylogeny and comparative genomics of the fungal order Sordariales.</title>
        <authorList>
            <person name="Hensen N."/>
            <person name="Bonometti L."/>
            <person name="Westerberg I."/>
            <person name="Brannstrom I.O."/>
            <person name="Guillou S."/>
            <person name="Cros-Aarteil S."/>
            <person name="Calhoun S."/>
            <person name="Haridas S."/>
            <person name="Kuo A."/>
            <person name="Mondo S."/>
            <person name="Pangilinan J."/>
            <person name="Riley R."/>
            <person name="LaButti K."/>
            <person name="Andreopoulos B."/>
            <person name="Lipzen A."/>
            <person name="Chen C."/>
            <person name="Yan M."/>
            <person name="Daum C."/>
            <person name="Ng V."/>
            <person name="Clum A."/>
            <person name="Steindorff A."/>
            <person name="Ohm R.A."/>
            <person name="Martin F."/>
            <person name="Silar P."/>
            <person name="Natvig D.O."/>
            <person name="Lalanne C."/>
            <person name="Gautier V."/>
            <person name="Ament-Velasquez S.L."/>
            <person name="Kruys A."/>
            <person name="Hutchinson M.I."/>
            <person name="Powell A.J."/>
            <person name="Barry K."/>
            <person name="Miller A.N."/>
            <person name="Grigoriev I.V."/>
            <person name="Debuchy R."/>
            <person name="Gladieux P."/>
            <person name="Hiltunen Thoren M."/>
            <person name="Johannesson H."/>
        </authorList>
    </citation>
    <scope>NUCLEOTIDE SEQUENCE</scope>
    <source>
        <strain evidence="3">CBS 232.78</strain>
    </source>
</reference>
<dbReference type="PANTHER" id="PTHR12197">
    <property type="entry name" value="HISTONE-LYSINE N-METHYLTRANSFERASE SMYD"/>
    <property type="match status" value="1"/>
</dbReference>
<feature type="compositionally biased region" description="Basic and acidic residues" evidence="1">
    <location>
        <begin position="256"/>
        <end position="280"/>
    </location>
</feature>
<evidence type="ECO:0000256" key="1">
    <source>
        <dbReference type="SAM" id="MobiDB-lite"/>
    </source>
</evidence>
<dbReference type="InterPro" id="IPR001214">
    <property type="entry name" value="SET_dom"/>
</dbReference>
<feature type="compositionally biased region" description="Polar residues" evidence="1">
    <location>
        <begin position="122"/>
        <end position="140"/>
    </location>
</feature>
<dbReference type="InterPro" id="IPR050869">
    <property type="entry name" value="H3K4_H4K5_MeTrfase"/>
</dbReference>
<reference evidence="3" key="2">
    <citation type="submission" date="2023-06" db="EMBL/GenBank/DDBJ databases">
        <authorList>
            <consortium name="Lawrence Berkeley National Laboratory"/>
            <person name="Haridas S."/>
            <person name="Hensen N."/>
            <person name="Bonometti L."/>
            <person name="Westerberg I."/>
            <person name="Brannstrom I.O."/>
            <person name="Guillou S."/>
            <person name="Cros-Aarteil S."/>
            <person name="Calhoun S."/>
            <person name="Kuo A."/>
            <person name="Mondo S."/>
            <person name="Pangilinan J."/>
            <person name="Riley R."/>
            <person name="LaButti K."/>
            <person name="Andreopoulos B."/>
            <person name="Lipzen A."/>
            <person name="Chen C."/>
            <person name="Yanf M."/>
            <person name="Daum C."/>
            <person name="Ng V."/>
            <person name="Clum A."/>
            <person name="Steindorff A."/>
            <person name="Ohm R."/>
            <person name="Martin F."/>
            <person name="Silar P."/>
            <person name="Natvig D."/>
            <person name="Lalanne C."/>
            <person name="Gautier V."/>
            <person name="Ament-velasquez S.L."/>
            <person name="Kruys A."/>
            <person name="Hutchinson M.I."/>
            <person name="Powell A.J."/>
            <person name="Barry K."/>
            <person name="Miller A.N."/>
            <person name="Grigoriev I.V."/>
            <person name="Debuchy R."/>
            <person name="Gladieux P."/>
            <person name="Thoren M.H."/>
            <person name="Johannesson H."/>
        </authorList>
    </citation>
    <scope>NUCLEOTIDE SEQUENCE</scope>
    <source>
        <strain evidence="3">CBS 232.78</strain>
    </source>
</reference>
<keyword evidence="4" id="KW-1185">Reference proteome</keyword>
<evidence type="ECO:0000313" key="4">
    <source>
        <dbReference type="Proteomes" id="UP001285441"/>
    </source>
</evidence>
<proteinExistence type="predicted"/>
<dbReference type="EMBL" id="JAULSW010000001">
    <property type="protein sequence ID" value="KAK3393676.1"/>
    <property type="molecule type" value="Genomic_DNA"/>
</dbReference>
<dbReference type="PROSITE" id="PS50280">
    <property type="entry name" value="SET"/>
    <property type="match status" value="1"/>
</dbReference>
<feature type="compositionally biased region" description="Polar residues" evidence="1">
    <location>
        <begin position="76"/>
        <end position="91"/>
    </location>
</feature>
<name>A0AAE0P5I3_9PEZI</name>
<feature type="compositionally biased region" description="Polar residues" evidence="1">
    <location>
        <begin position="281"/>
        <end position="290"/>
    </location>
</feature>
<organism evidence="3 4">
    <name type="scientific">Podospora didyma</name>
    <dbReference type="NCBI Taxonomy" id="330526"/>
    <lineage>
        <taxon>Eukaryota</taxon>
        <taxon>Fungi</taxon>
        <taxon>Dikarya</taxon>
        <taxon>Ascomycota</taxon>
        <taxon>Pezizomycotina</taxon>
        <taxon>Sordariomycetes</taxon>
        <taxon>Sordariomycetidae</taxon>
        <taxon>Sordariales</taxon>
        <taxon>Podosporaceae</taxon>
        <taxon>Podospora</taxon>
    </lineage>
</organism>
<protein>
    <recommendedName>
        <fullName evidence="2">SET domain-containing protein</fullName>
    </recommendedName>
</protein>
<evidence type="ECO:0000313" key="3">
    <source>
        <dbReference type="EMBL" id="KAK3393676.1"/>
    </source>
</evidence>
<feature type="region of interest" description="Disordered" evidence="1">
    <location>
        <begin position="229"/>
        <end position="315"/>
    </location>
</feature>
<dbReference type="CDD" id="cd20071">
    <property type="entry name" value="SET_SMYD"/>
    <property type="match status" value="1"/>
</dbReference>
<gene>
    <name evidence="3" type="ORF">B0H63DRAFT_505527</name>
</gene>
<dbReference type="SUPFAM" id="SSF82199">
    <property type="entry name" value="SET domain"/>
    <property type="match status" value="1"/>
</dbReference>
<dbReference type="GO" id="GO:0005634">
    <property type="term" value="C:nucleus"/>
    <property type="evidence" value="ECO:0007669"/>
    <property type="project" value="TreeGrafter"/>
</dbReference>
<sequence length="525" mass="57740">MLQPSQLCSRPASLTLHLSFPTTGLNLRKVQIQDQLLTNAIFSTMDSWEMPLQAPCDPFSDEASTPNKDNDVKSEVLSSTPNSFEVESLTTPFPALTLPDNDTDTNTGTDAHGKNEEESLESIATTSVTSKDNGSETSVKNLAASVVASQESSAKTHNSSHGNNSLIPLRRPMPVDPKAKDACLVGFYGGEKVIHIISPIQTMTTAGISFLDQKPDKLVLKDILTKSESEPNRLTTPSESPNAEKKTVGEKPLATNEKKTSDDKSPDNNESEKKLVHDEIPNTNEQNMGHNKTPDKDGEKLGHSMAPNTKEKKLVDKNTSDANKENLADCSHQASPLPTPPPSPNLEGGDQRHRYEEHFEIRPSSRGGLGAFAVKDLKKWDIVLMETPVLRTTHFGFTDDFFALNEEDQKVIRSLHGAKYPGDIQGIKTVNQFYVPEGIAILGIGSRFNHACVPVRNLRYAFDNNRNVMTFTVCKDHVPKGEELLISYGSGPVDLYNTYGFRCRCGACATLTDRDLAQIRKARYM</sequence>
<feature type="compositionally biased region" description="Low complexity" evidence="1">
    <location>
        <begin position="94"/>
        <end position="110"/>
    </location>
</feature>
<dbReference type="PANTHER" id="PTHR12197:SF251">
    <property type="entry name" value="EG:BACR7C10.4 PROTEIN"/>
    <property type="match status" value="1"/>
</dbReference>
<feature type="region of interest" description="Disordered" evidence="1">
    <location>
        <begin position="53"/>
        <end position="173"/>
    </location>
</feature>
<evidence type="ECO:0000259" key="2">
    <source>
        <dbReference type="PROSITE" id="PS50280"/>
    </source>
</evidence>
<feature type="compositionally biased region" description="Low complexity" evidence="1">
    <location>
        <begin position="143"/>
        <end position="153"/>
    </location>
</feature>